<gene>
    <name evidence="1" type="ORF">PMO31116_01826</name>
</gene>
<name>A0A5E4U5Q5_9BURK</name>
<reference evidence="1 2" key="1">
    <citation type="submission" date="2019-08" db="EMBL/GenBank/DDBJ databases">
        <authorList>
            <person name="Peeters C."/>
        </authorList>
    </citation>
    <scope>NUCLEOTIDE SEQUENCE [LARGE SCALE GENOMIC DNA]</scope>
    <source>
        <strain evidence="1 2">LMG 31116</strain>
    </source>
</reference>
<dbReference type="EMBL" id="CABPSD010000004">
    <property type="protein sequence ID" value="VVD95380.1"/>
    <property type="molecule type" value="Genomic_DNA"/>
</dbReference>
<sequence length="222" mass="25485">MAGESRSFLQELFPDERFYVAPARSDARRGVEYADRGMRQGECDEVSLMYSPADCLYRFGPGRLWSALWDGESASNPLWQLYPATGAYAESWGDAGKIDALLEVLGQKLTDAERFDPNAVQLADLGRAVVIYRQMLRDELPDVSLAFESYVAVHRALLACRCSLRLLNVYDDVRNFITHMERERIASNLRYVDSLRYWYHQSEFFCIDAHIDNPINCELMCL</sequence>
<dbReference type="Proteomes" id="UP000368474">
    <property type="component" value="Unassembled WGS sequence"/>
</dbReference>
<evidence type="ECO:0000313" key="1">
    <source>
        <dbReference type="EMBL" id="VVD95380.1"/>
    </source>
</evidence>
<accession>A0A5E4U5Q5</accession>
<protein>
    <submittedName>
        <fullName evidence="1">Uncharacterized protein</fullName>
    </submittedName>
</protein>
<dbReference type="AlphaFoldDB" id="A0A5E4U5Q5"/>
<evidence type="ECO:0000313" key="2">
    <source>
        <dbReference type="Proteomes" id="UP000368474"/>
    </source>
</evidence>
<keyword evidence="2" id="KW-1185">Reference proteome</keyword>
<organism evidence="1 2">
    <name type="scientific">Pandoraea morbifera</name>
    <dbReference type="NCBI Taxonomy" id="2508300"/>
    <lineage>
        <taxon>Bacteria</taxon>
        <taxon>Pseudomonadati</taxon>
        <taxon>Pseudomonadota</taxon>
        <taxon>Betaproteobacteria</taxon>
        <taxon>Burkholderiales</taxon>
        <taxon>Burkholderiaceae</taxon>
        <taxon>Pandoraea</taxon>
    </lineage>
</organism>
<proteinExistence type="predicted"/>